<dbReference type="OrthoDB" id="4069699at2759"/>
<dbReference type="InterPro" id="IPR036291">
    <property type="entry name" value="NAD(P)-bd_dom_sf"/>
</dbReference>
<dbReference type="GeneID" id="100123916"/>
<dbReference type="PANTHER" id="PTHR11540:SF16">
    <property type="entry name" value="MALATE DEHYDROGENASE, MITOCHONDRIAL"/>
    <property type="match status" value="1"/>
</dbReference>
<dbReference type="SUPFAM" id="SSF56327">
    <property type="entry name" value="LDH C-terminal domain-like"/>
    <property type="match status" value="1"/>
</dbReference>
<protein>
    <recommendedName>
        <fullName evidence="1">malate dehydrogenase</fullName>
        <ecNumber evidence="1">1.1.1.37</ecNumber>
    </recommendedName>
</protein>
<dbReference type="OMA" id="QCPCIKK"/>
<dbReference type="EC" id="1.1.1.37" evidence="1"/>
<dbReference type="InterPro" id="IPR015955">
    <property type="entry name" value="Lactate_DH/Glyco_Ohase_4_C"/>
</dbReference>
<dbReference type="GO" id="GO:0030060">
    <property type="term" value="F:L-malate dehydrogenase (NAD+) activity"/>
    <property type="evidence" value="ECO:0007669"/>
    <property type="project" value="UniProtKB-EC"/>
</dbReference>
<accession>A0A7M7GA25</accession>
<keyword evidence="4" id="KW-0520">NAD</keyword>
<dbReference type="RefSeq" id="XP_001607689.3">
    <property type="nucleotide sequence ID" value="XM_001607639.5"/>
</dbReference>
<evidence type="ECO:0000313" key="7">
    <source>
        <dbReference type="Proteomes" id="UP000002358"/>
    </source>
</evidence>
<dbReference type="Gene3D" id="3.90.110.10">
    <property type="entry name" value="Lactate dehydrogenase/glycoside hydrolase, family 4, C-terminal"/>
    <property type="match status" value="1"/>
</dbReference>
<evidence type="ECO:0000256" key="2">
    <source>
        <dbReference type="ARBA" id="ARBA00022532"/>
    </source>
</evidence>
<dbReference type="Proteomes" id="UP000002358">
    <property type="component" value="Chromosome 5"/>
</dbReference>
<dbReference type="GO" id="GO:0006099">
    <property type="term" value="P:tricarboxylic acid cycle"/>
    <property type="evidence" value="ECO:0007669"/>
    <property type="project" value="UniProtKB-KW"/>
</dbReference>
<dbReference type="Pfam" id="PF02866">
    <property type="entry name" value="Ldh_1_C"/>
    <property type="match status" value="1"/>
</dbReference>
<evidence type="ECO:0000256" key="1">
    <source>
        <dbReference type="ARBA" id="ARBA00012995"/>
    </source>
</evidence>
<dbReference type="Gene3D" id="3.40.50.720">
    <property type="entry name" value="NAD(P)-binding Rossmann-like Domain"/>
    <property type="match status" value="1"/>
</dbReference>
<feature type="domain" description="Lactate/malate dehydrogenase C-terminal" evidence="5">
    <location>
        <begin position="132"/>
        <end position="292"/>
    </location>
</feature>
<name>A0A7M7GA25_NASVI</name>
<keyword evidence="3" id="KW-0560">Oxidoreductase</keyword>
<organism evidence="6 7">
    <name type="scientific">Nasonia vitripennis</name>
    <name type="common">Parasitic wasp</name>
    <dbReference type="NCBI Taxonomy" id="7425"/>
    <lineage>
        <taxon>Eukaryota</taxon>
        <taxon>Metazoa</taxon>
        <taxon>Ecdysozoa</taxon>
        <taxon>Arthropoda</taxon>
        <taxon>Hexapoda</taxon>
        <taxon>Insecta</taxon>
        <taxon>Pterygota</taxon>
        <taxon>Neoptera</taxon>
        <taxon>Endopterygota</taxon>
        <taxon>Hymenoptera</taxon>
        <taxon>Apocrita</taxon>
        <taxon>Proctotrupomorpha</taxon>
        <taxon>Chalcidoidea</taxon>
        <taxon>Pteromalidae</taxon>
        <taxon>Pteromalinae</taxon>
        <taxon>Nasonia</taxon>
    </lineage>
</organism>
<proteinExistence type="predicted"/>
<evidence type="ECO:0000256" key="3">
    <source>
        <dbReference type="ARBA" id="ARBA00023002"/>
    </source>
</evidence>
<dbReference type="SMR" id="A0A7M7GA25"/>
<evidence type="ECO:0000259" key="5">
    <source>
        <dbReference type="Pfam" id="PF02866"/>
    </source>
</evidence>
<dbReference type="InterPro" id="IPR022383">
    <property type="entry name" value="Lactate/malate_DH_C"/>
</dbReference>
<dbReference type="InParanoid" id="A0A7M7GA25"/>
<evidence type="ECO:0000313" key="6">
    <source>
        <dbReference type="EnsemblMetazoa" id="XP_001607689"/>
    </source>
</evidence>
<keyword evidence="2" id="KW-0816">Tricarboxylic acid cycle</keyword>
<keyword evidence="7" id="KW-1185">Reference proteome</keyword>
<dbReference type="EnsemblMetazoa" id="XM_001607639">
    <property type="protein sequence ID" value="XP_001607689"/>
    <property type="gene ID" value="LOC100123916"/>
</dbReference>
<dbReference type="KEGG" id="nvi:100123916"/>
<dbReference type="AlphaFoldDB" id="A0A7M7GA25"/>
<sequence>MLLKQNPAIKEIRLIDTDNSLMSPVCDMRHIDTSTTIRHFRKNSILDGLRNTDIVALMDETDFMMGNKGPFMQFVNSSNYVKSVAECMINVCPKALVAVFTHPVTATLPLVSEIYKYSGDWDPNRIFGSAALESMRISAMTATLLDLNPSFISVPIAGGIDSLTVVPLLSRARPFNSFTEENECLLIHQLRSADMKLFETETKGPTLSSGMAAAKFISTLINGMKKQSISITSAYVRSDVLPSCQYMTSEIQFGPNGVQQNFGLPKVSPTEISMIGQAAPVINKIVKSAIKFLHTGKIK</sequence>
<reference evidence="6" key="1">
    <citation type="submission" date="2021-01" db="UniProtKB">
        <authorList>
            <consortium name="EnsemblMetazoa"/>
        </authorList>
    </citation>
    <scope>IDENTIFICATION</scope>
</reference>
<evidence type="ECO:0000256" key="4">
    <source>
        <dbReference type="ARBA" id="ARBA00023027"/>
    </source>
</evidence>
<dbReference type="SUPFAM" id="SSF51735">
    <property type="entry name" value="NAD(P)-binding Rossmann-fold domains"/>
    <property type="match status" value="1"/>
</dbReference>
<dbReference type="PANTHER" id="PTHR11540">
    <property type="entry name" value="MALATE AND LACTATE DEHYDROGENASE"/>
    <property type="match status" value="1"/>
</dbReference>
<dbReference type="GO" id="GO:0005739">
    <property type="term" value="C:mitochondrion"/>
    <property type="evidence" value="ECO:0007669"/>
    <property type="project" value="TreeGrafter"/>
</dbReference>